<protein>
    <submittedName>
        <fullName evidence="1">Uncharacterized protein</fullName>
    </submittedName>
</protein>
<organism evidence="1 2">
    <name type="scientific">Leptospira alexanderi serovar Manhao 3 str. L 60</name>
    <dbReference type="NCBI Taxonomy" id="1049759"/>
    <lineage>
        <taxon>Bacteria</taxon>
        <taxon>Pseudomonadati</taxon>
        <taxon>Spirochaetota</taxon>
        <taxon>Spirochaetia</taxon>
        <taxon>Leptospirales</taxon>
        <taxon>Leptospiraceae</taxon>
        <taxon>Leptospira</taxon>
    </lineage>
</organism>
<gene>
    <name evidence="1" type="ORF">LEP1GSC062_4309</name>
</gene>
<reference evidence="1" key="1">
    <citation type="submission" date="2013-05" db="EMBL/GenBank/DDBJ databases">
        <authorList>
            <person name="Harkins D.M."/>
            <person name="Durkin A.S."/>
            <person name="Brinkac L.M."/>
            <person name="Haft D.H."/>
            <person name="Selengut J.D."/>
            <person name="Sanka R."/>
            <person name="DePew J."/>
            <person name="Purushe J."/>
            <person name="Hartskeerl R.A."/>
            <person name="Ahmed A."/>
            <person name="van der Linden H."/>
            <person name="Goris M.G.A."/>
            <person name="Vinetz J.M."/>
            <person name="Sutton G.G."/>
            <person name="Nierman W.C."/>
            <person name="Fouts D.E."/>
        </authorList>
    </citation>
    <scope>NUCLEOTIDE SEQUENCE [LARGE SCALE GENOMIC DNA]</scope>
    <source>
        <strain evidence="1">L 60</strain>
    </source>
</reference>
<evidence type="ECO:0000313" key="1">
    <source>
        <dbReference type="EMBL" id="EQA61427.1"/>
    </source>
</evidence>
<accession>V6HWR0</accession>
<evidence type="ECO:0000313" key="2">
    <source>
        <dbReference type="Proteomes" id="UP000018747"/>
    </source>
</evidence>
<comment type="caution">
    <text evidence="1">The sequence shown here is derived from an EMBL/GenBank/DDBJ whole genome shotgun (WGS) entry which is preliminary data.</text>
</comment>
<proteinExistence type="predicted"/>
<dbReference type="AlphaFoldDB" id="V6HWR0"/>
<dbReference type="Proteomes" id="UP000018747">
    <property type="component" value="Unassembled WGS sequence"/>
</dbReference>
<dbReference type="OrthoDB" id="345062at2"/>
<name>V6HWR0_9LEPT</name>
<sequence length="239" mass="25987">MKSFKNDYLKDNQIRQYVDLKLLEEISTRITVDSYLQSQILTKLNSIEKGVPFGVATLDSDGLLLSNQRPSSNFEKTLISKGQLVTRDASGNFISVSPGLNNEILIFDSSSQGGFKPASLGSLFSLPGMKTLCDYVRQTSPFTNLFSAGNRTLDCSTSNLFRITGGNATITFSNMTENEVVNVVFESTGSPYTITWSGGTFLWSGAIIPTPSSLSGRKDFYSFIKVGGQIFSSGVLNMG</sequence>
<keyword evidence="2" id="KW-1185">Reference proteome</keyword>
<dbReference type="EMBL" id="AHMT02000050">
    <property type="protein sequence ID" value="EQA61427.1"/>
    <property type="molecule type" value="Genomic_DNA"/>
</dbReference>